<proteinExistence type="predicted"/>
<evidence type="ECO:0000313" key="2">
    <source>
        <dbReference type="Proteomes" id="UP001177670"/>
    </source>
</evidence>
<dbReference type="Proteomes" id="UP001177670">
    <property type="component" value="Unassembled WGS sequence"/>
</dbReference>
<comment type="caution">
    <text evidence="1">The sequence shown here is derived from an EMBL/GenBank/DDBJ whole genome shotgun (WGS) entry which is preliminary data.</text>
</comment>
<organism evidence="1 2">
    <name type="scientific">Melipona bicolor</name>
    <dbReference type="NCBI Taxonomy" id="60889"/>
    <lineage>
        <taxon>Eukaryota</taxon>
        <taxon>Metazoa</taxon>
        <taxon>Ecdysozoa</taxon>
        <taxon>Arthropoda</taxon>
        <taxon>Hexapoda</taxon>
        <taxon>Insecta</taxon>
        <taxon>Pterygota</taxon>
        <taxon>Neoptera</taxon>
        <taxon>Endopterygota</taxon>
        <taxon>Hymenoptera</taxon>
        <taxon>Apocrita</taxon>
        <taxon>Aculeata</taxon>
        <taxon>Apoidea</taxon>
        <taxon>Anthophila</taxon>
        <taxon>Apidae</taxon>
        <taxon>Melipona</taxon>
    </lineage>
</organism>
<keyword evidence="2" id="KW-1185">Reference proteome</keyword>
<dbReference type="AlphaFoldDB" id="A0AA40GAJ8"/>
<accession>A0AA40GAJ8</accession>
<reference evidence="1" key="1">
    <citation type="submission" date="2021-10" db="EMBL/GenBank/DDBJ databases">
        <title>Melipona bicolor Genome sequencing and assembly.</title>
        <authorList>
            <person name="Araujo N.S."/>
            <person name="Arias M.C."/>
        </authorList>
    </citation>
    <scope>NUCLEOTIDE SEQUENCE</scope>
    <source>
        <strain evidence="1">USP_2M_L1-L4_2017</strain>
        <tissue evidence="1">Whole body</tissue>
    </source>
</reference>
<protein>
    <submittedName>
        <fullName evidence="1">Uncharacterized protein</fullName>
    </submittedName>
</protein>
<gene>
    <name evidence="1" type="ORF">K0M31_011842</name>
</gene>
<sequence>MFVKLKIFVLPLGGEITVLSRTCQGLNSKHLSQHGDLIPKVNSPRFLGLKINFRAADLKCNLHFESRALNFQLRRSAFYSHAGDIRRGIKLKKKVMARLG</sequence>
<dbReference type="EMBL" id="JAHYIQ010000003">
    <property type="protein sequence ID" value="KAK1134057.1"/>
    <property type="molecule type" value="Genomic_DNA"/>
</dbReference>
<name>A0AA40GAJ8_9HYME</name>
<evidence type="ECO:0000313" key="1">
    <source>
        <dbReference type="EMBL" id="KAK1134057.1"/>
    </source>
</evidence>